<dbReference type="PROSITE" id="PS51519">
    <property type="entry name" value="RWP_RK"/>
    <property type="match status" value="1"/>
</dbReference>
<dbReference type="InParanoid" id="A0A2R6QMR8"/>
<evidence type="ECO:0000256" key="5">
    <source>
        <dbReference type="SAM" id="MobiDB-lite"/>
    </source>
</evidence>
<reference evidence="9 10" key="1">
    <citation type="submission" date="2017-07" db="EMBL/GenBank/DDBJ databases">
        <title>An improved, manually edited Actinidia chinensis var. chinensis (kiwifruit) genome highlights the challenges associated with draft genomes and gene prediction in plants.</title>
        <authorList>
            <person name="Pilkington S."/>
            <person name="Crowhurst R."/>
            <person name="Hilario E."/>
            <person name="Nardozza S."/>
            <person name="Fraser L."/>
            <person name="Peng Y."/>
            <person name="Gunaseelan K."/>
            <person name="Simpson R."/>
            <person name="Tahir J."/>
            <person name="Deroles S."/>
            <person name="Templeton K."/>
            <person name="Luo Z."/>
            <person name="Davy M."/>
            <person name="Cheng C."/>
            <person name="Mcneilage M."/>
            <person name="Scaglione D."/>
            <person name="Liu Y."/>
            <person name="Zhang Q."/>
            <person name="Datson P."/>
            <person name="De Silva N."/>
            <person name="Gardiner S."/>
            <person name="Bassett H."/>
            <person name="Chagne D."/>
            <person name="Mccallum J."/>
            <person name="Dzierzon H."/>
            <person name="Deng C."/>
            <person name="Wang Y.-Y."/>
            <person name="Barron N."/>
            <person name="Manako K."/>
            <person name="Bowen J."/>
            <person name="Foster T."/>
            <person name="Erridge Z."/>
            <person name="Tiffin H."/>
            <person name="Waite C."/>
            <person name="Davies K."/>
            <person name="Grierson E."/>
            <person name="Laing W."/>
            <person name="Kirk R."/>
            <person name="Chen X."/>
            <person name="Wood M."/>
            <person name="Montefiori M."/>
            <person name="Brummell D."/>
            <person name="Schwinn K."/>
            <person name="Catanach A."/>
            <person name="Fullerton C."/>
            <person name="Li D."/>
            <person name="Meiyalaghan S."/>
            <person name="Nieuwenhuizen N."/>
            <person name="Read N."/>
            <person name="Prakash R."/>
            <person name="Hunter D."/>
            <person name="Zhang H."/>
            <person name="Mckenzie M."/>
            <person name="Knabel M."/>
            <person name="Harris A."/>
            <person name="Allan A."/>
            <person name="Chen A."/>
            <person name="Janssen B."/>
            <person name="Plunkett B."/>
            <person name="Dwamena C."/>
            <person name="Voogd C."/>
            <person name="Leif D."/>
            <person name="Lafferty D."/>
            <person name="Souleyre E."/>
            <person name="Varkonyi-Gasic E."/>
            <person name="Gambi F."/>
            <person name="Hanley J."/>
            <person name="Yao J.-L."/>
            <person name="Cheung J."/>
            <person name="David K."/>
            <person name="Warren B."/>
            <person name="Marsh K."/>
            <person name="Snowden K."/>
            <person name="Lin-Wang K."/>
            <person name="Brian L."/>
            <person name="Martinez-Sanchez M."/>
            <person name="Wang M."/>
            <person name="Ileperuma N."/>
            <person name="Macnee N."/>
            <person name="Campin R."/>
            <person name="Mcatee P."/>
            <person name="Drummond R."/>
            <person name="Espley R."/>
            <person name="Ireland H."/>
            <person name="Wu R."/>
            <person name="Atkinson R."/>
            <person name="Karunairetnam S."/>
            <person name="Bulley S."/>
            <person name="Chunkath S."/>
            <person name="Hanley Z."/>
            <person name="Storey R."/>
            <person name="Thrimawithana A."/>
            <person name="Thomson S."/>
            <person name="David C."/>
            <person name="Testolin R."/>
        </authorList>
    </citation>
    <scope>NUCLEOTIDE SEQUENCE [LARGE SCALE GENOMIC DNA]</scope>
    <source>
        <strain evidence="10">cv. Red5</strain>
        <tissue evidence="9">Young leaf</tissue>
    </source>
</reference>
<evidence type="ECO:0000313" key="10">
    <source>
        <dbReference type="Proteomes" id="UP000241394"/>
    </source>
</evidence>
<evidence type="ECO:0000256" key="4">
    <source>
        <dbReference type="ARBA" id="ARBA00023242"/>
    </source>
</evidence>
<dbReference type="EMBL" id="NKQK01000014">
    <property type="protein sequence ID" value="PSS11214.1"/>
    <property type="molecule type" value="Genomic_DNA"/>
</dbReference>
<feature type="domain" description="PB1" evidence="8">
    <location>
        <begin position="590"/>
        <end position="674"/>
    </location>
</feature>
<feature type="domain" description="OTU" evidence="6">
    <location>
        <begin position="701"/>
        <end position="834"/>
    </location>
</feature>
<evidence type="ECO:0000259" key="7">
    <source>
        <dbReference type="PROSITE" id="PS51519"/>
    </source>
</evidence>
<dbReference type="Pfam" id="PF00564">
    <property type="entry name" value="PB1"/>
    <property type="match status" value="1"/>
</dbReference>
<dbReference type="GO" id="GO:0003677">
    <property type="term" value="F:DNA binding"/>
    <property type="evidence" value="ECO:0007669"/>
    <property type="project" value="UniProtKB-KW"/>
</dbReference>
<dbReference type="PANTHER" id="PTHR32002">
    <property type="entry name" value="PROTEIN NLP8"/>
    <property type="match status" value="1"/>
</dbReference>
<dbReference type="SMART" id="SM00666">
    <property type="entry name" value="PB1"/>
    <property type="match status" value="1"/>
</dbReference>
<feature type="domain" description="RWP-RK" evidence="7">
    <location>
        <begin position="482"/>
        <end position="566"/>
    </location>
</feature>
<evidence type="ECO:0000259" key="8">
    <source>
        <dbReference type="PROSITE" id="PS51745"/>
    </source>
</evidence>
<name>A0A2R6QMR8_ACTCC</name>
<dbReference type="Pfam" id="PF22922">
    <property type="entry name" value="GAF_NLP"/>
    <property type="match status" value="1"/>
</dbReference>
<dbReference type="Pfam" id="PF02042">
    <property type="entry name" value="RWP-RK"/>
    <property type="match status" value="1"/>
</dbReference>
<dbReference type="SUPFAM" id="SSF54277">
    <property type="entry name" value="CAD &amp; PB1 domains"/>
    <property type="match status" value="1"/>
</dbReference>
<evidence type="ECO:0000256" key="3">
    <source>
        <dbReference type="ARBA" id="ARBA00023163"/>
    </source>
</evidence>
<evidence type="ECO:0008006" key="11">
    <source>
        <dbReference type="Google" id="ProtNLM"/>
    </source>
</evidence>
<dbReference type="PANTHER" id="PTHR32002:SF49">
    <property type="entry name" value="BILE ACID:SODIUM SYMPORTER_ARSENICAL RESISTANCE PROTEIN ACR3-RELATED"/>
    <property type="match status" value="1"/>
</dbReference>
<dbReference type="InterPro" id="IPR055081">
    <property type="entry name" value="NLP1-9_GAF"/>
</dbReference>
<organism evidence="9 10">
    <name type="scientific">Actinidia chinensis var. chinensis</name>
    <name type="common">Chinese soft-hair kiwi</name>
    <dbReference type="NCBI Taxonomy" id="1590841"/>
    <lineage>
        <taxon>Eukaryota</taxon>
        <taxon>Viridiplantae</taxon>
        <taxon>Streptophyta</taxon>
        <taxon>Embryophyta</taxon>
        <taxon>Tracheophyta</taxon>
        <taxon>Spermatophyta</taxon>
        <taxon>Magnoliopsida</taxon>
        <taxon>eudicotyledons</taxon>
        <taxon>Gunneridae</taxon>
        <taxon>Pentapetalae</taxon>
        <taxon>asterids</taxon>
        <taxon>Ericales</taxon>
        <taxon>Actinidiaceae</taxon>
        <taxon>Actinidia</taxon>
    </lineage>
</organism>
<keyword evidence="2" id="KW-0238">DNA-binding</keyword>
<dbReference type="InterPro" id="IPR003323">
    <property type="entry name" value="OTU_dom"/>
</dbReference>
<accession>A0A2R6QMR8</accession>
<feature type="region of interest" description="Disordered" evidence="5">
    <location>
        <begin position="460"/>
        <end position="489"/>
    </location>
</feature>
<dbReference type="AlphaFoldDB" id="A0A2R6QMR8"/>
<dbReference type="OMA" id="HHEMREM"/>
<evidence type="ECO:0000256" key="1">
    <source>
        <dbReference type="ARBA" id="ARBA00023015"/>
    </source>
</evidence>
<evidence type="ECO:0000259" key="6">
    <source>
        <dbReference type="PROSITE" id="PS50802"/>
    </source>
</evidence>
<dbReference type="InterPro" id="IPR003035">
    <property type="entry name" value="RWP-RK_dom"/>
</dbReference>
<keyword evidence="10" id="KW-1185">Reference proteome</keyword>
<dbReference type="GO" id="GO:0003700">
    <property type="term" value="F:DNA-binding transcription factor activity"/>
    <property type="evidence" value="ECO:0007669"/>
    <property type="project" value="InterPro"/>
</dbReference>
<keyword evidence="3" id="KW-0804">Transcription</keyword>
<evidence type="ECO:0000313" key="9">
    <source>
        <dbReference type="EMBL" id="PSS11214.1"/>
    </source>
</evidence>
<dbReference type="Gene3D" id="3.10.20.90">
    <property type="entry name" value="Phosphatidylinositol 3-kinase Catalytic Subunit, Chain A, domain 1"/>
    <property type="match status" value="1"/>
</dbReference>
<gene>
    <name evidence="9" type="ORF">CEY00_Acc15554</name>
</gene>
<keyword evidence="1" id="KW-0805">Transcription regulation</keyword>
<evidence type="ECO:0000256" key="2">
    <source>
        <dbReference type="ARBA" id="ARBA00023125"/>
    </source>
</evidence>
<proteinExistence type="predicted"/>
<dbReference type="STRING" id="1590841.A0A2R6QMR8"/>
<sequence>MGSINFQQMAEPEKYWNLDDFEKHVHKELNWSRIDLNGITWDAYPISDDDWNGNWNLYYWIFWSKKRDDSDPLLPRIKHVLRKLLSFFYGSEKVLVQFWAATKTSDGRTLLTTKDQPFVLTRLSHRLCEYRMISKDYKFYVDGEEDLGIPGRVYRNKCPEYTPDVEYYSVKENPQRDLALRCGVRKSLTLPVIERSSQMCVGVIELVGQFWLGDTWDSRLYAAFQGLGFEYFDSCKHHEMREMNNNNAHQYAFLEIRWVLDRVRGIYKLPLALTWVPCGACKALLLVEDGGMLKDCDGLITDLHKFTSGRLGHHLRNGIGAVGRVLSSPNLLYCSDVTQLSMVEYPLAHFARECRLRGCFAISLRSNYTGNDVYVLEIFMPTNNKDEDPLSSLSKILETMKEFKNFTLASGEVLGKELSVEVIEFQNGQKHHVQTLNVTGSLLSLEPLQNGGEIVQVDSSDHQSSDAEQCEIDGNHPQELGTKKTSGREHKNTGVRIDIPYEDILCYSKLSRCDAARYLQVSISTFKRVCRKYGISRWPPRNVDKVHPPRPSHVDHQEVTQLNSNLPSNQASASIAHTQPHDTVMQNANTVNVKAKYVKGLTVLFPLLLSSTLEELYECIETRLHLSRATYHACYIDGDNDKITITCDQDLQFWLCNSPRLPGSNAVVLHIDPISQAYHTKSVTPLPYIDWFPASLRPYILHVKDVALDGNCGFRAIAGLMGIGEDGWVQVRRDLLTELNSHVDDYKIMYGQQRINELTHCLSWFDGHSGMDRWMTMPDMGHLIASYYNVVLYLLSHQQCLTFLPLRSVPIPAASRREIAIGFMNNHFVEVFLLSGHPVPPVASSWTRYRSQCAQGWETTYNRRIQHFRELVDYNVTTTDAISFRLR</sequence>
<keyword evidence="4" id="KW-0539">Nucleus</keyword>
<reference evidence="10" key="2">
    <citation type="journal article" date="2018" name="BMC Genomics">
        <title>A manually annotated Actinidia chinensis var. chinensis (kiwifruit) genome highlights the challenges associated with draft genomes and gene prediction in plants.</title>
        <authorList>
            <person name="Pilkington S.M."/>
            <person name="Crowhurst R."/>
            <person name="Hilario E."/>
            <person name="Nardozza S."/>
            <person name="Fraser L."/>
            <person name="Peng Y."/>
            <person name="Gunaseelan K."/>
            <person name="Simpson R."/>
            <person name="Tahir J."/>
            <person name="Deroles S.C."/>
            <person name="Templeton K."/>
            <person name="Luo Z."/>
            <person name="Davy M."/>
            <person name="Cheng C."/>
            <person name="McNeilage M."/>
            <person name="Scaglione D."/>
            <person name="Liu Y."/>
            <person name="Zhang Q."/>
            <person name="Datson P."/>
            <person name="De Silva N."/>
            <person name="Gardiner S.E."/>
            <person name="Bassett H."/>
            <person name="Chagne D."/>
            <person name="McCallum J."/>
            <person name="Dzierzon H."/>
            <person name="Deng C."/>
            <person name="Wang Y.Y."/>
            <person name="Barron L."/>
            <person name="Manako K."/>
            <person name="Bowen J."/>
            <person name="Foster T.M."/>
            <person name="Erridge Z.A."/>
            <person name="Tiffin H."/>
            <person name="Waite C.N."/>
            <person name="Davies K.M."/>
            <person name="Grierson E.P."/>
            <person name="Laing W.A."/>
            <person name="Kirk R."/>
            <person name="Chen X."/>
            <person name="Wood M."/>
            <person name="Montefiori M."/>
            <person name="Brummell D.A."/>
            <person name="Schwinn K.E."/>
            <person name="Catanach A."/>
            <person name="Fullerton C."/>
            <person name="Li D."/>
            <person name="Meiyalaghan S."/>
            <person name="Nieuwenhuizen N."/>
            <person name="Read N."/>
            <person name="Prakash R."/>
            <person name="Hunter D."/>
            <person name="Zhang H."/>
            <person name="McKenzie M."/>
            <person name="Knabel M."/>
            <person name="Harris A."/>
            <person name="Allan A.C."/>
            <person name="Gleave A."/>
            <person name="Chen A."/>
            <person name="Janssen B.J."/>
            <person name="Plunkett B."/>
            <person name="Ampomah-Dwamena C."/>
            <person name="Voogd C."/>
            <person name="Leif D."/>
            <person name="Lafferty D."/>
            <person name="Souleyre E.J.F."/>
            <person name="Varkonyi-Gasic E."/>
            <person name="Gambi F."/>
            <person name="Hanley J."/>
            <person name="Yao J.L."/>
            <person name="Cheung J."/>
            <person name="David K.M."/>
            <person name="Warren B."/>
            <person name="Marsh K."/>
            <person name="Snowden K.C."/>
            <person name="Lin-Wang K."/>
            <person name="Brian L."/>
            <person name="Martinez-Sanchez M."/>
            <person name="Wang M."/>
            <person name="Ileperuma N."/>
            <person name="Macnee N."/>
            <person name="Campin R."/>
            <person name="McAtee P."/>
            <person name="Drummond R.S.M."/>
            <person name="Espley R.V."/>
            <person name="Ireland H.S."/>
            <person name="Wu R."/>
            <person name="Atkinson R.G."/>
            <person name="Karunairetnam S."/>
            <person name="Bulley S."/>
            <person name="Chunkath S."/>
            <person name="Hanley Z."/>
            <person name="Storey R."/>
            <person name="Thrimawithana A.H."/>
            <person name="Thomson S."/>
            <person name="David C."/>
            <person name="Testolin R."/>
            <person name="Huang H."/>
            <person name="Hellens R.P."/>
            <person name="Schaffer R.J."/>
        </authorList>
    </citation>
    <scope>NUCLEOTIDE SEQUENCE [LARGE SCALE GENOMIC DNA]</scope>
    <source>
        <strain evidence="10">cv. Red5</strain>
    </source>
</reference>
<dbReference type="Proteomes" id="UP000241394">
    <property type="component" value="Chromosome LG14"/>
</dbReference>
<dbReference type="OrthoDB" id="1261306at2759"/>
<dbReference type="PROSITE" id="PS51745">
    <property type="entry name" value="PB1"/>
    <property type="match status" value="1"/>
</dbReference>
<comment type="caution">
    <text evidence="9">The sequence shown here is derived from an EMBL/GenBank/DDBJ whole genome shotgun (WGS) entry which is preliminary data.</text>
</comment>
<dbReference type="Gramene" id="PSS11214">
    <property type="protein sequence ID" value="PSS11214"/>
    <property type="gene ID" value="CEY00_Acc15554"/>
</dbReference>
<dbReference type="InterPro" id="IPR045012">
    <property type="entry name" value="NLP"/>
</dbReference>
<dbReference type="InterPro" id="IPR053793">
    <property type="entry name" value="PB1-like"/>
</dbReference>
<dbReference type="CDD" id="cd22744">
    <property type="entry name" value="OTU"/>
    <property type="match status" value="1"/>
</dbReference>
<dbReference type="InterPro" id="IPR000270">
    <property type="entry name" value="PB1_dom"/>
</dbReference>
<dbReference type="PROSITE" id="PS50802">
    <property type="entry name" value="OTU"/>
    <property type="match status" value="1"/>
</dbReference>
<protein>
    <recommendedName>
        <fullName evidence="11">RWP-RK domain-containing protein</fullName>
    </recommendedName>
</protein>